<protein>
    <submittedName>
        <fullName evidence="2">HET-domain-containing protein</fullName>
    </submittedName>
</protein>
<evidence type="ECO:0000313" key="3">
    <source>
        <dbReference type="Proteomes" id="UP000799772"/>
    </source>
</evidence>
<feature type="domain" description="Heterokaryon incompatibility" evidence="1">
    <location>
        <begin position="37"/>
        <end position="188"/>
    </location>
</feature>
<reference evidence="2" key="1">
    <citation type="journal article" date="2020" name="Stud. Mycol.">
        <title>101 Dothideomycetes genomes: a test case for predicting lifestyles and emergence of pathogens.</title>
        <authorList>
            <person name="Haridas S."/>
            <person name="Albert R."/>
            <person name="Binder M."/>
            <person name="Bloem J."/>
            <person name="Labutti K."/>
            <person name="Salamov A."/>
            <person name="Andreopoulos B."/>
            <person name="Baker S."/>
            <person name="Barry K."/>
            <person name="Bills G."/>
            <person name="Bluhm B."/>
            <person name="Cannon C."/>
            <person name="Castanera R."/>
            <person name="Culley D."/>
            <person name="Daum C."/>
            <person name="Ezra D."/>
            <person name="Gonzalez J."/>
            <person name="Henrissat B."/>
            <person name="Kuo A."/>
            <person name="Liang C."/>
            <person name="Lipzen A."/>
            <person name="Lutzoni F."/>
            <person name="Magnuson J."/>
            <person name="Mondo S."/>
            <person name="Nolan M."/>
            <person name="Ohm R."/>
            <person name="Pangilinan J."/>
            <person name="Park H.-J."/>
            <person name="Ramirez L."/>
            <person name="Alfaro M."/>
            <person name="Sun H."/>
            <person name="Tritt A."/>
            <person name="Yoshinaga Y."/>
            <person name="Zwiers L.-H."/>
            <person name="Turgeon B."/>
            <person name="Goodwin S."/>
            <person name="Spatafora J."/>
            <person name="Crous P."/>
            <person name="Grigoriev I."/>
        </authorList>
    </citation>
    <scope>NUCLEOTIDE SEQUENCE</scope>
    <source>
        <strain evidence="2">CBS 133067</strain>
    </source>
</reference>
<dbReference type="OrthoDB" id="5347061at2759"/>
<dbReference type="InterPro" id="IPR010730">
    <property type="entry name" value="HET"/>
</dbReference>
<dbReference type="EMBL" id="ML978124">
    <property type="protein sequence ID" value="KAF2100314.1"/>
    <property type="molecule type" value="Genomic_DNA"/>
</dbReference>
<keyword evidence="3" id="KW-1185">Reference proteome</keyword>
<dbReference type="PANTHER" id="PTHR33112:SF10">
    <property type="entry name" value="TOL"/>
    <property type="match status" value="1"/>
</dbReference>
<evidence type="ECO:0000259" key="1">
    <source>
        <dbReference type="Pfam" id="PF06985"/>
    </source>
</evidence>
<evidence type="ECO:0000313" key="2">
    <source>
        <dbReference type="EMBL" id="KAF2100314.1"/>
    </source>
</evidence>
<sequence length="479" mass="54259">MDDTQEPTLPKRVIKISPLEEPLRLRLMISHGKTGRYATLSHCWGPPEMSPLTTTSHNFEAHLKAIDWAKLPKTFQDTVHVTRQLGLTYLWIDSICIIQDDTEDWLTESAKMGTVYERSEVTIAASHSVHSWQGLFLNRSSQSPPIPLPNFDPRSKDLCIYAEAFLKDYAAIQPESGPLAKRAWATQEWLLARRMIFYCRDRILWSCQTITQEETGEKRYNTARNPKWKIITEHYSERQLTKATDRLVALNGLVSELSKRLNDSYILGLWKNALPDQLLWQVSQQVKEPSNPLQLPSWTWASVPVGIRYMIIKNAKNHCRQIDTSVSGSITITARLKRIYDLRDGGDHRLNGLYPGICGAVGGDVYASNAKNTPRMFSYVVDRDNAECGWAVLDHSISSDASLPPLYALALMGSLTRKASEQDYTVPSGAQSSSKIQEYWILLLEAQDLATHTFTRVGVGKVYGQEYWKDSAVQRVTLV</sequence>
<proteinExistence type="predicted"/>
<comment type="caution">
    <text evidence="2">The sequence shown here is derived from an EMBL/GenBank/DDBJ whole genome shotgun (WGS) entry which is preliminary data.</text>
</comment>
<gene>
    <name evidence="2" type="ORF">NA57DRAFT_73926</name>
</gene>
<organism evidence="2 3">
    <name type="scientific">Rhizodiscina lignyota</name>
    <dbReference type="NCBI Taxonomy" id="1504668"/>
    <lineage>
        <taxon>Eukaryota</taxon>
        <taxon>Fungi</taxon>
        <taxon>Dikarya</taxon>
        <taxon>Ascomycota</taxon>
        <taxon>Pezizomycotina</taxon>
        <taxon>Dothideomycetes</taxon>
        <taxon>Pleosporomycetidae</taxon>
        <taxon>Aulographales</taxon>
        <taxon>Rhizodiscinaceae</taxon>
        <taxon>Rhizodiscina</taxon>
    </lineage>
</organism>
<dbReference type="AlphaFoldDB" id="A0A9P4MC43"/>
<dbReference type="PANTHER" id="PTHR33112">
    <property type="entry name" value="DOMAIN PROTEIN, PUTATIVE-RELATED"/>
    <property type="match status" value="1"/>
</dbReference>
<dbReference type="Proteomes" id="UP000799772">
    <property type="component" value="Unassembled WGS sequence"/>
</dbReference>
<name>A0A9P4MC43_9PEZI</name>
<dbReference type="Pfam" id="PF06985">
    <property type="entry name" value="HET"/>
    <property type="match status" value="1"/>
</dbReference>
<accession>A0A9P4MC43</accession>